<protein>
    <submittedName>
        <fullName evidence="8">Bacterial type II secretion system protein F domain protein</fullName>
    </submittedName>
</protein>
<dbReference type="GO" id="GO:0005886">
    <property type="term" value="C:plasma membrane"/>
    <property type="evidence" value="ECO:0007669"/>
    <property type="project" value="UniProtKB-SubCell"/>
</dbReference>
<evidence type="ECO:0000313" key="9">
    <source>
        <dbReference type="Proteomes" id="UP000043699"/>
    </source>
</evidence>
<dbReference type="AlphaFoldDB" id="A0A098EHL3"/>
<dbReference type="Gene3D" id="1.20.81.30">
    <property type="entry name" value="Type II secretion system (T2SS), domain F"/>
    <property type="match status" value="1"/>
</dbReference>
<dbReference type="PANTHER" id="PTHR35007">
    <property type="entry name" value="INTEGRAL MEMBRANE PROTEIN-RELATED"/>
    <property type="match status" value="1"/>
</dbReference>
<evidence type="ECO:0000256" key="5">
    <source>
        <dbReference type="ARBA" id="ARBA00023136"/>
    </source>
</evidence>
<sequence>MDISIAILYSAAVLALLFGVYLFLDYRRGKQEWKKKLKTWYPEEKRKSAISVWGDRFDESPMSEKLTKKLKSANVSLLASEYIGIHVLGVLMLYVVFNMIFSMAALPSIILTIGILVSSHFLLFYIRKNKYEERLNEQLSEVCRLLANGARSGMTITQGIDLVAREVNEPAKDEFKRLSNELKLGVPFETALRAVQKRNSSRDFQLFIATLLIQKRTGGNLAATLETMSHTLEDRKLLHQTIQTMTSEQRYISLIVPAMPIFILLFMNNIIDGFTDPLTTPIGIIMMIAFGLGIILSFFLIRQITNIKV</sequence>
<comment type="subcellular location">
    <subcellularLocation>
        <location evidence="1">Cell membrane</location>
        <topology evidence="1">Multi-pass membrane protein</topology>
    </subcellularLocation>
</comment>
<keyword evidence="3 6" id="KW-0812">Transmembrane</keyword>
<evidence type="ECO:0000256" key="4">
    <source>
        <dbReference type="ARBA" id="ARBA00022989"/>
    </source>
</evidence>
<keyword evidence="9" id="KW-1185">Reference proteome</keyword>
<dbReference type="InterPro" id="IPR042094">
    <property type="entry name" value="T2SS_GspF_sf"/>
</dbReference>
<feature type="transmembrane region" description="Helical" evidence="6">
    <location>
        <begin position="75"/>
        <end position="97"/>
    </location>
</feature>
<feature type="domain" description="Type II secretion system protein GspF" evidence="7">
    <location>
        <begin position="143"/>
        <end position="267"/>
    </location>
</feature>
<keyword evidence="5 6" id="KW-0472">Membrane</keyword>
<name>A0A098EHL3_9BACL</name>
<feature type="transmembrane region" description="Helical" evidence="6">
    <location>
        <begin position="6"/>
        <end position="24"/>
    </location>
</feature>
<dbReference type="EMBL" id="CCXS01000001">
    <property type="protein sequence ID" value="CEG21799.1"/>
    <property type="molecule type" value="Genomic_DNA"/>
</dbReference>
<dbReference type="RefSeq" id="WP_110925560.1">
    <property type="nucleotide sequence ID" value="NZ_CCXS01000001.1"/>
</dbReference>
<evidence type="ECO:0000256" key="1">
    <source>
        <dbReference type="ARBA" id="ARBA00004651"/>
    </source>
</evidence>
<evidence type="ECO:0000256" key="3">
    <source>
        <dbReference type="ARBA" id="ARBA00022692"/>
    </source>
</evidence>
<evidence type="ECO:0000256" key="6">
    <source>
        <dbReference type="SAM" id="Phobius"/>
    </source>
</evidence>
<organism evidence="8 9">
    <name type="scientific">Planococcus massiliensis</name>
    <dbReference type="NCBI Taxonomy" id="1499687"/>
    <lineage>
        <taxon>Bacteria</taxon>
        <taxon>Bacillati</taxon>
        <taxon>Bacillota</taxon>
        <taxon>Bacilli</taxon>
        <taxon>Bacillales</taxon>
        <taxon>Caryophanaceae</taxon>
        <taxon>Planococcus</taxon>
    </lineage>
</organism>
<feature type="transmembrane region" description="Helical" evidence="6">
    <location>
        <begin position="251"/>
        <end position="270"/>
    </location>
</feature>
<gene>
    <name evidence="8" type="ORF">BN1080_00717</name>
</gene>
<reference evidence="8 9" key="1">
    <citation type="submission" date="2014-09" db="EMBL/GenBank/DDBJ databases">
        <authorList>
            <person name="Urmite Genomes Urmite Genomes"/>
        </authorList>
    </citation>
    <scope>NUCLEOTIDE SEQUENCE [LARGE SCALE GENOMIC DNA]</scope>
    <source>
        <strain evidence="8 9">ES2</strain>
    </source>
</reference>
<dbReference type="OrthoDB" id="9803381at2"/>
<proteinExistence type="predicted"/>
<feature type="transmembrane region" description="Helical" evidence="6">
    <location>
        <begin position="282"/>
        <end position="301"/>
    </location>
</feature>
<evidence type="ECO:0000259" key="7">
    <source>
        <dbReference type="Pfam" id="PF00482"/>
    </source>
</evidence>
<evidence type="ECO:0000313" key="8">
    <source>
        <dbReference type="EMBL" id="CEG21799.1"/>
    </source>
</evidence>
<evidence type="ECO:0000256" key="2">
    <source>
        <dbReference type="ARBA" id="ARBA00022475"/>
    </source>
</evidence>
<keyword evidence="2" id="KW-1003">Cell membrane</keyword>
<dbReference type="InterPro" id="IPR018076">
    <property type="entry name" value="T2SS_GspF_dom"/>
</dbReference>
<accession>A0A098EHL3</accession>
<dbReference type="Pfam" id="PF00482">
    <property type="entry name" value="T2SSF"/>
    <property type="match status" value="1"/>
</dbReference>
<dbReference type="STRING" id="1499687.BN1080_00717"/>
<feature type="transmembrane region" description="Helical" evidence="6">
    <location>
        <begin position="103"/>
        <end position="126"/>
    </location>
</feature>
<dbReference type="PANTHER" id="PTHR35007:SF1">
    <property type="entry name" value="PILUS ASSEMBLY PROTEIN"/>
    <property type="match status" value="1"/>
</dbReference>
<dbReference type="Proteomes" id="UP000043699">
    <property type="component" value="Unassembled WGS sequence"/>
</dbReference>
<keyword evidence="4 6" id="KW-1133">Transmembrane helix</keyword>